<dbReference type="STRING" id="756272.Plabr_1266"/>
<keyword evidence="2" id="KW-0472">Membrane</keyword>
<dbReference type="HOGENOM" id="CLU_039030_1_0_0"/>
<keyword evidence="2" id="KW-0812">Transmembrane</keyword>
<evidence type="ECO:0000313" key="4">
    <source>
        <dbReference type="Proteomes" id="UP000006860"/>
    </source>
</evidence>
<evidence type="ECO:0000313" key="3">
    <source>
        <dbReference type="EMBL" id="ADY58878.1"/>
    </source>
</evidence>
<dbReference type="AlphaFoldDB" id="F0SMQ9"/>
<dbReference type="Gene3D" id="2.20.28.30">
    <property type="entry name" value="RNA polymerase ii, chain L"/>
    <property type="match status" value="1"/>
</dbReference>
<reference evidence="4" key="1">
    <citation type="submission" date="2011-02" db="EMBL/GenBank/DDBJ databases">
        <title>The complete genome of Planctomyces brasiliensis DSM 5305.</title>
        <authorList>
            <person name="Lucas S."/>
            <person name="Copeland A."/>
            <person name="Lapidus A."/>
            <person name="Bruce D."/>
            <person name="Goodwin L."/>
            <person name="Pitluck S."/>
            <person name="Kyrpides N."/>
            <person name="Mavromatis K."/>
            <person name="Pagani I."/>
            <person name="Ivanova N."/>
            <person name="Ovchinnikova G."/>
            <person name="Lu M."/>
            <person name="Detter J.C."/>
            <person name="Han C."/>
            <person name="Land M."/>
            <person name="Hauser L."/>
            <person name="Markowitz V."/>
            <person name="Cheng J.-F."/>
            <person name="Hugenholtz P."/>
            <person name="Woyke T."/>
            <person name="Wu D."/>
            <person name="Tindall B."/>
            <person name="Pomrenke H.G."/>
            <person name="Brambilla E."/>
            <person name="Klenk H.-P."/>
            <person name="Eisen J.A."/>
        </authorList>
    </citation>
    <scope>NUCLEOTIDE SEQUENCE [LARGE SCALE GENOMIC DNA]</scope>
    <source>
        <strain evidence="4">ATCC 49424 / DSM 5305 / JCM 21570 / NBRC 103401 / IFAM 1448</strain>
    </source>
</reference>
<evidence type="ECO:0008006" key="5">
    <source>
        <dbReference type="Google" id="ProtNLM"/>
    </source>
</evidence>
<gene>
    <name evidence="3" type="ordered locus">Plabr_1266</name>
</gene>
<dbReference type="OrthoDB" id="3182597at2"/>
<evidence type="ECO:0000256" key="2">
    <source>
        <dbReference type="SAM" id="Phobius"/>
    </source>
</evidence>
<keyword evidence="4" id="KW-1185">Reference proteome</keyword>
<dbReference type="Proteomes" id="UP000006860">
    <property type="component" value="Chromosome"/>
</dbReference>
<feature type="transmembrane region" description="Helical" evidence="2">
    <location>
        <begin position="364"/>
        <end position="382"/>
    </location>
</feature>
<keyword evidence="2" id="KW-1133">Transmembrane helix</keyword>
<protein>
    <recommendedName>
        <fullName evidence="5">Primosomal protein N' (Replication factor Y)-superfamily II helicase</fullName>
    </recommendedName>
</protein>
<dbReference type="KEGG" id="pbs:Plabr_1266"/>
<dbReference type="EMBL" id="CP002546">
    <property type="protein sequence ID" value="ADY58878.1"/>
    <property type="molecule type" value="Genomic_DNA"/>
</dbReference>
<name>F0SMQ9_RUBBR</name>
<feature type="compositionally biased region" description="Basic and acidic residues" evidence="1">
    <location>
        <begin position="10"/>
        <end position="26"/>
    </location>
</feature>
<sequence length="387" mass="43689">MSDTPPPLPDDPHWTEADPREPEKNQAKGRIFPCTQCGADVVFHIGSQQLRCPFCGFQRELKIDVDAEIAERDYLAELERIREFKEQEASEVAGLKEVHCDACNGNVVFTGTLTSTHCPYCASPIQLDKIHELETRITPDGVLPFQVDERKGRRSLAEWVKSRWFAPNDFKKQGIKGELQGVYLPYWTYDSLTTNAYTGQRGETYTVTVGTGKNRRTETRVRWYPASGRFQRFFDDVLVVGSGNMSRELIRGLEPWPLGKTLPFTREALAGYVARTYDVTLDRGFKVAKERIDSAVRSDVTRRIGGDRQRIHSIKTAHSAVTFKLLILPVWMLAYRYKGKVYQVLINAATGQVSGQRPWSPWKIAFAILAALIVVGGLWLGANFAKG</sequence>
<organism evidence="3 4">
    <name type="scientific">Rubinisphaera brasiliensis (strain ATCC 49424 / DSM 5305 / JCM 21570 / IAM 15109 / NBRC 103401 / IFAM 1448)</name>
    <name type="common">Planctomyces brasiliensis</name>
    <dbReference type="NCBI Taxonomy" id="756272"/>
    <lineage>
        <taxon>Bacteria</taxon>
        <taxon>Pseudomonadati</taxon>
        <taxon>Planctomycetota</taxon>
        <taxon>Planctomycetia</taxon>
        <taxon>Planctomycetales</taxon>
        <taxon>Planctomycetaceae</taxon>
        <taxon>Rubinisphaera</taxon>
    </lineage>
</organism>
<dbReference type="RefSeq" id="WP_013627610.1">
    <property type="nucleotide sequence ID" value="NC_015174.1"/>
</dbReference>
<dbReference type="eggNOG" id="COG1594">
    <property type="taxonomic scope" value="Bacteria"/>
</dbReference>
<proteinExistence type="predicted"/>
<evidence type="ECO:0000256" key="1">
    <source>
        <dbReference type="SAM" id="MobiDB-lite"/>
    </source>
</evidence>
<accession>F0SMQ9</accession>
<feature type="region of interest" description="Disordered" evidence="1">
    <location>
        <begin position="1"/>
        <end position="26"/>
    </location>
</feature>